<comment type="caution">
    <text evidence="2">The sequence shown here is derived from an EMBL/GenBank/DDBJ whole genome shotgun (WGS) entry which is preliminary data.</text>
</comment>
<evidence type="ECO:0000313" key="3">
    <source>
        <dbReference type="Proteomes" id="UP001054837"/>
    </source>
</evidence>
<reference evidence="2 3" key="1">
    <citation type="submission" date="2021-06" db="EMBL/GenBank/DDBJ databases">
        <title>Caerostris darwini draft genome.</title>
        <authorList>
            <person name="Kono N."/>
            <person name="Arakawa K."/>
        </authorList>
    </citation>
    <scope>NUCLEOTIDE SEQUENCE [LARGE SCALE GENOMIC DNA]</scope>
</reference>
<accession>A0AAV4R792</accession>
<feature type="compositionally biased region" description="Basic residues" evidence="1">
    <location>
        <begin position="16"/>
        <end position="29"/>
    </location>
</feature>
<organism evidence="2 3">
    <name type="scientific">Caerostris darwini</name>
    <dbReference type="NCBI Taxonomy" id="1538125"/>
    <lineage>
        <taxon>Eukaryota</taxon>
        <taxon>Metazoa</taxon>
        <taxon>Ecdysozoa</taxon>
        <taxon>Arthropoda</taxon>
        <taxon>Chelicerata</taxon>
        <taxon>Arachnida</taxon>
        <taxon>Araneae</taxon>
        <taxon>Araneomorphae</taxon>
        <taxon>Entelegynae</taxon>
        <taxon>Araneoidea</taxon>
        <taxon>Araneidae</taxon>
        <taxon>Caerostris</taxon>
    </lineage>
</organism>
<evidence type="ECO:0000256" key="1">
    <source>
        <dbReference type="SAM" id="MobiDB-lite"/>
    </source>
</evidence>
<dbReference type="EMBL" id="BPLQ01005842">
    <property type="protein sequence ID" value="GIY17818.1"/>
    <property type="molecule type" value="Genomic_DNA"/>
</dbReference>
<feature type="region of interest" description="Disordered" evidence="1">
    <location>
        <begin position="1"/>
        <end position="48"/>
    </location>
</feature>
<feature type="compositionally biased region" description="Low complexity" evidence="1">
    <location>
        <begin position="1"/>
        <end position="15"/>
    </location>
</feature>
<proteinExistence type="predicted"/>
<dbReference type="Proteomes" id="UP001054837">
    <property type="component" value="Unassembled WGS sequence"/>
</dbReference>
<sequence>MTDTSSSSGDCSISSPHRRTRTVSPHHNRSLSFRNMKRPTPQQNPVKISDIILRKKKENSIIHKNYNRTSTAWREYRRNQNVAEKTTFNSRNWCLPIHHDSRSPKHLARFRS</sequence>
<dbReference type="AlphaFoldDB" id="A0AAV4R792"/>
<keyword evidence="3" id="KW-1185">Reference proteome</keyword>
<gene>
    <name evidence="2" type="ORF">CDAR_560901</name>
</gene>
<protein>
    <submittedName>
        <fullName evidence="2">Uncharacterized protein</fullName>
    </submittedName>
</protein>
<evidence type="ECO:0000313" key="2">
    <source>
        <dbReference type="EMBL" id="GIY17818.1"/>
    </source>
</evidence>
<name>A0AAV4R792_9ARAC</name>